<proteinExistence type="predicted"/>
<keyword evidence="3" id="KW-1185">Reference proteome</keyword>
<evidence type="ECO:0000313" key="3">
    <source>
        <dbReference type="Proteomes" id="UP000014254"/>
    </source>
</evidence>
<accession>S2K6H9</accession>
<name>S2K6H9_MUCC1</name>
<dbReference type="OrthoDB" id="2235387at2759"/>
<dbReference type="Proteomes" id="UP000014254">
    <property type="component" value="Unassembled WGS sequence"/>
</dbReference>
<dbReference type="OMA" id="FALQYKM"/>
<evidence type="ECO:0000256" key="1">
    <source>
        <dbReference type="SAM" id="MobiDB-lite"/>
    </source>
</evidence>
<organism evidence="2 3">
    <name type="scientific">Mucor circinelloides f. circinelloides (strain 1006PhL)</name>
    <name type="common">Mucormycosis agent</name>
    <name type="synonym">Calyptromyces circinelloides</name>
    <dbReference type="NCBI Taxonomy" id="1220926"/>
    <lineage>
        <taxon>Eukaryota</taxon>
        <taxon>Fungi</taxon>
        <taxon>Fungi incertae sedis</taxon>
        <taxon>Mucoromycota</taxon>
        <taxon>Mucoromycotina</taxon>
        <taxon>Mucoromycetes</taxon>
        <taxon>Mucorales</taxon>
        <taxon>Mucorineae</taxon>
        <taxon>Mucoraceae</taxon>
        <taxon>Mucor</taxon>
    </lineage>
</organism>
<dbReference type="InParanoid" id="S2K6H9"/>
<dbReference type="AlphaFoldDB" id="S2K6H9"/>
<evidence type="ECO:0000313" key="2">
    <source>
        <dbReference type="EMBL" id="EPB90998.1"/>
    </source>
</evidence>
<feature type="region of interest" description="Disordered" evidence="1">
    <location>
        <begin position="1"/>
        <end position="25"/>
    </location>
</feature>
<reference evidence="3" key="1">
    <citation type="submission" date="2013-05" db="EMBL/GenBank/DDBJ databases">
        <title>The Genome sequence of Mucor circinelloides f. circinelloides 1006PhL.</title>
        <authorList>
            <consortium name="The Broad Institute Genomics Platform"/>
            <person name="Cuomo C."/>
            <person name="Earl A."/>
            <person name="Findley K."/>
            <person name="Lee S.C."/>
            <person name="Walker B."/>
            <person name="Young S."/>
            <person name="Zeng Q."/>
            <person name="Gargeya S."/>
            <person name="Fitzgerald M."/>
            <person name="Haas B."/>
            <person name="Abouelleil A."/>
            <person name="Allen A.W."/>
            <person name="Alvarado L."/>
            <person name="Arachchi H.M."/>
            <person name="Berlin A.M."/>
            <person name="Chapman S.B."/>
            <person name="Gainer-Dewar J."/>
            <person name="Goldberg J."/>
            <person name="Griggs A."/>
            <person name="Gujja S."/>
            <person name="Hansen M."/>
            <person name="Howarth C."/>
            <person name="Imamovic A."/>
            <person name="Ireland A."/>
            <person name="Larimer J."/>
            <person name="McCowan C."/>
            <person name="Murphy C."/>
            <person name="Pearson M."/>
            <person name="Poon T.W."/>
            <person name="Priest M."/>
            <person name="Roberts A."/>
            <person name="Saif S."/>
            <person name="Shea T."/>
            <person name="Sisk P."/>
            <person name="Sykes S."/>
            <person name="Wortman J."/>
            <person name="Nusbaum C."/>
            <person name="Birren B."/>
        </authorList>
    </citation>
    <scope>NUCLEOTIDE SEQUENCE [LARGE SCALE GENOMIC DNA]</scope>
    <source>
        <strain evidence="3">1006PhL</strain>
    </source>
</reference>
<dbReference type="VEuPathDB" id="FungiDB:HMPREF1544_02067"/>
<dbReference type="EMBL" id="KE123913">
    <property type="protein sequence ID" value="EPB90998.1"/>
    <property type="molecule type" value="Genomic_DNA"/>
</dbReference>
<sequence length="129" mass="15386">MTTTFDSNDLILNDPQQQQQQQQQNELPHFTLDEYESELNYFNEYDQEMAQAVNEAEYQDYCYQQEEDQEQQEEEADIMDDSLLKLIVDVQSYLSEAPTDSPLFALQYKMYTYLKQRAFEMGMEIPPSF</sequence>
<dbReference type="eggNOG" id="ENOG502R8Z3">
    <property type="taxonomic scope" value="Eukaryota"/>
</dbReference>
<protein>
    <submittedName>
        <fullName evidence="2">Uncharacterized protein</fullName>
    </submittedName>
</protein>
<gene>
    <name evidence="2" type="ORF">HMPREF1544_02067</name>
</gene>